<dbReference type="InterPro" id="IPR012337">
    <property type="entry name" value="RNaseH-like_sf"/>
</dbReference>
<feature type="domain" description="RNase H type-1" evidence="1">
    <location>
        <begin position="15"/>
        <end position="155"/>
    </location>
</feature>
<dbReference type="InterPro" id="IPR036397">
    <property type="entry name" value="RNaseH_sf"/>
</dbReference>
<reference evidence="2" key="1">
    <citation type="submission" date="2023-03" db="EMBL/GenBank/DDBJ databases">
        <title>Massive genome expansion in bonnet fungi (Mycena s.s.) driven by repeated elements and novel gene families across ecological guilds.</title>
        <authorList>
            <consortium name="Lawrence Berkeley National Laboratory"/>
            <person name="Harder C.B."/>
            <person name="Miyauchi S."/>
            <person name="Viragh M."/>
            <person name="Kuo A."/>
            <person name="Thoen E."/>
            <person name="Andreopoulos B."/>
            <person name="Lu D."/>
            <person name="Skrede I."/>
            <person name="Drula E."/>
            <person name="Henrissat B."/>
            <person name="Morin E."/>
            <person name="Kohler A."/>
            <person name="Barry K."/>
            <person name="LaButti K."/>
            <person name="Morin E."/>
            <person name="Salamov A."/>
            <person name="Lipzen A."/>
            <person name="Mereny Z."/>
            <person name="Hegedus B."/>
            <person name="Baldrian P."/>
            <person name="Stursova M."/>
            <person name="Weitz H."/>
            <person name="Taylor A."/>
            <person name="Grigoriev I.V."/>
            <person name="Nagy L.G."/>
            <person name="Martin F."/>
            <person name="Kauserud H."/>
        </authorList>
    </citation>
    <scope>NUCLEOTIDE SEQUENCE</scope>
    <source>
        <strain evidence="2">CBHHK200</strain>
    </source>
</reference>
<dbReference type="AlphaFoldDB" id="A0AAD6X2E7"/>
<dbReference type="CDD" id="cd09276">
    <property type="entry name" value="Rnase_HI_RT_non_LTR"/>
    <property type="match status" value="1"/>
</dbReference>
<dbReference type="Pfam" id="PF00075">
    <property type="entry name" value="RNase_H"/>
    <property type="match status" value="1"/>
</dbReference>
<dbReference type="GO" id="GO:0004523">
    <property type="term" value="F:RNA-DNA hybrid ribonuclease activity"/>
    <property type="evidence" value="ECO:0007669"/>
    <property type="project" value="InterPro"/>
</dbReference>
<dbReference type="Proteomes" id="UP001218188">
    <property type="component" value="Unassembled WGS sequence"/>
</dbReference>
<gene>
    <name evidence="2" type="ORF">C8F04DRAFT_956737</name>
</gene>
<feature type="non-terminal residue" evidence="2">
    <location>
        <position position="191"/>
    </location>
</feature>
<evidence type="ECO:0000313" key="3">
    <source>
        <dbReference type="Proteomes" id="UP001218188"/>
    </source>
</evidence>
<organism evidence="2 3">
    <name type="scientific">Mycena alexandri</name>
    <dbReference type="NCBI Taxonomy" id="1745969"/>
    <lineage>
        <taxon>Eukaryota</taxon>
        <taxon>Fungi</taxon>
        <taxon>Dikarya</taxon>
        <taxon>Basidiomycota</taxon>
        <taxon>Agaricomycotina</taxon>
        <taxon>Agaricomycetes</taxon>
        <taxon>Agaricomycetidae</taxon>
        <taxon>Agaricales</taxon>
        <taxon>Marasmiineae</taxon>
        <taxon>Mycenaceae</taxon>
        <taxon>Mycena</taxon>
    </lineage>
</organism>
<keyword evidence="3" id="KW-1185">Reference proteome</keyword>
<evidence type="ECO:0000313" key="2">
    <source>
        <dbReference type="EMBL" id="KAJ7034147.1"/>
    </source>
</evidence>
<comment type="caution">
    <text evidence="2">The sequence shown here is derived from an EMBL/GenBank/DDBJ whole genome shotgun (WGS) entry which is preliminary data.</text>
</comment>
<proteinExistence type="predicted"/>
<name>A0AAD6X2E7_9AGAR</name>
<dbReference type="SUPFAM" id="SSF53098">
    <property type="entry name" value="Ribonuclease H-like"/>
    <property type="match status" value="1"/>
</dbReference>
<dbReference type="Gene3D" id="3.30.420.10">
    <property type="entry name" value="Ribonuclease H-like superfamily/Ribonuclease H"/>
    <property type="match status" value="1"/>
</dbReference>
<dbReference type="GO" id="GO:0003676">
    <property type="term" value="F:nucleic acid binding"/>
    <property type="evidence" value="ECO:0007669"/>
    <property type="project" value="InterPro"/>
</dbReference>
<dbReference type="EMBL" id="JARJCM010000059">
    <property type="protein sequence ID" value="KAJ7034147.1"/>
    <property type="molecule type" value="Genomic_DNA"/>
</dbReference>
<evidence type="ECO:0000259" key="1">
    <source>
        <dbReference type="PROSITE" id="PS50879"/>
    </source>
</evidence>
<sequence>MAGSKEEAAEAEAADDAEWKVYTDGSGIEGCIGGAAVLYRGGEEVASARIYLGRAFRHTVFEGEGVGGGLAMWLVERQAEVKGRVTVVVDSQPAVRATQTAASTPSHWIWDVWEGRARAVRRRHPEAMVTVRWAPGHVGIVGNERADEEAKKAAINWSSSLSGDFPRAFRGELPWSKSAVRQDFNAELKEA</sequence>
<dbReference type="PROSITE" id="PS50879">
    <property type="entry name" value="RNASE_H_1"/>
    <property type="match status" value="1"/>
</dbReference>
<dbReference type="InterPro" id="IPR002156">
    <property type="entry name" value="RNaseH_domain"/>
</dbReference>
<protein>
    <recommendedName>
        <fullName evidence="1">RNase H type-1 domain-containing protein</fullName>
    </recommendedName>
</protein>
<accession>A0AAD6X2E7</accession>